<keyword evidence="3" id="KW-0143">Chaperone</keyword>
<dbReference type="CDD" id="cd00446">
    <property type="entry name" value="GrpE"/>
    <property type="match status" value="1"/>
</dbReference>
<gene>
    <name evidence="7" type="ORF">BCR39DRAFT_517515</name>
</gene>
<keyword evidence="8" id="KW-1185">Reference proteome</keyword>
<comment type="caution">
    <text evidence="7">The sequence shown here is derived from an EMBL/GenBank/DDBJ whole genome shotgun (WGS) entry which is preliminary data.</text>
</comment>
<dbReference type="GO" id="GO:0051082">
    <property type="term" value="F:unfolded protein binding"/>
    <property type="evidence" value="ECO:0007669"/>
    <property type="project" value="TreeGrafter"/>
</dbReference>
<accession>A0A1Y2BHM4</accession>
<dbReference type="GO" id="GO:0042803">
    <property type="term" value="F:protein homodimerization activity"/>
    <property type="evidence" value="ECO:0007669"/>
    <property type="project" value="InterPro"/>
</dbReference>
<organism evidence="7 8">
    <name type="scientific">Naematelia encephala</name>
    <dbReference type="NCBI Taxonomy" id="71784"/>
    <lineage>
        <taxon>Eukaryota</taxon>
        <taxon>Fungi</taxon>
        <taxon>Dikarya</taxon>
        <taxon>Basidiomycota</taxon>
        <taxon>Agaricomycotina</taxon>
        <taxon>Tremellomycetes</taxon>
        <taxon>Tremellales</taxon>
        <taxon>Naemateliaceae</taxon>
        <taxon>Naematelia</taxon>
    </lineage>
</organism>
<dbReference type="Pfam" id="PF01025">
    <property type="entry name" value="GrpE"/>
    <property type="match status" value="1"/>
</dbReference>
<dbReference type="SUPFAM" id="SSF51064">
    <property type="entry name" value="Head domain of nucleotide exchange factor GrpE"/>
    <property type="match status" value="1"/>
</dbReference>
<dbReference type="GO" id="GO:0030150">
    <property type="term" value="P:protein import into mitochondrial matrix"/>
    <property type="evidence" value="ECO:0007669"/>
    <property type="project" value="TreeGrafter"/>
</dbReference>
<dbReference type="InterPro" id="IPR009012">
    <property type="entry name" value="GrpE_head"/>
</dbReference>
<evidence type="ECO:0000256" key="4">
    <source>
        <dbReference type="RuleBase" id="RU004478"/>
    </source>
</evidence>
<dbReference type="GO" id="GO:0006457">
    <property type="term" value="P:protein folding"/>
    <property type="evidence" value="ECO:0007669"/>
    <property type="project" value="InterPro"/>
</dbReference>
<evidence type="ECO:0000256" key="6">
    <source>
        <dbReference type="SAM" id="MobiDB-lite"/>
    </source>
</evidence>
<dbReference type="PANTHER" id="PTHR21237:SF23">
    <property type="entry name" value="GRPE PROTEIN HOMOLOG, MITOCHONDRIAL"/>
    <property type="match status" value="1"/>
</dbReference>
<dbReference type="PANTHER" id="PTHR21237">
    <property type="entry name" value="GRPE PROTEIN"/>
    <property type="match status" value="1"/>
</dbReference>
<name>A0A1Y2BHM4_9TREE</name>
<evidence type="ECO:0000256" key="1">
    <source>
        <dbReference type="ARBA" id="ARBA00009054"/>
    </source>
</evidence>
<feature type="non-terminal residue" evidence="7">
    <location>
        <position position="228"/>
    </location>
</feature>
<protein>
    <recommendedName>
        <fullName evidence="2">GrpE protein homolog, mitochondrial</fullName>
    </recommendedName>
</protein>
<evidence type="ECO:0000313" key="8">
    <source>
        <dbReference type="Proteomes" id="UP000193986"/>
    </source>
</evidence>
<dbReference type="Gene3D" id="2.30.22.10">
    <property type="entry name" value="Head domain of nucleotide exchange factor GrpE"/>
    <property type="match status" value="1"/>
</dbReference>
<feature type="region of interest" description="Disordered" evidence="6">
    <location>
        <begin position="1"/>
        <end position="31"/>
    </location>
</feature>
<dbReference type="FunCoup" id="A0A1Y2BHM4">
    <property type="interactions" value="172"/>
</dbReference>
<dbReference type="SUPFAM" id="SSF58014">
    <property type="entry name" value="Coiled-coil domain of nucleotide exchange factor GrpE"/>
    <property type="match status" value="1"/>
</dbReference>
<sequence length="228" mass="24848">MNPRSLATQFRNLPRSAALTRPARKPLTVPRYSPASAFRSYSDASESSTASAEGAAKTAEVQAAEEKAAALEAKIKELERDVLYHRAEIQTLNRRIADEKAKASEFAITSFARNLLSTSDVLTKALSHVKTPISPDNPDLHNLYSGVELTHKAMLKTFEQHGVKKMEVERGGSFDPNMHEATFQIPKEAAGPKGDGEWGPGEVVEVGKEGWTIGNRVLRPAQVGVTQI</sequence>
<keyword evidence="5" id="KW-0175">Coiled coil</keyword>
<proteinExistence type="inferred from homology"/>
<dbReference type="Proteomes" id="UP000193986">
    <property type="component" value="Unassembled WGS sequence"/>
</dbReference>
<evidence type="ECO:0000256" key="3">
    <source>
        <dbReference type="ARBA" id="ARBA00023186"/>
    </source>
</evidence>
<evidence type="ECO:0000256" key="2">
    <source>
        <dbReference type="ARBA" id="ARBA00014521"/>
    </source>
</evidence>
<evidence type="ECO:0000256" key="5">
    <source>
        <dbReference type="SAM" id="Coils"/>
    </source>
</evidence>
<dbReference type="InParanoid" id="A0A1Y2BHM4"/>
<dbReference type="STRING" id="71784.A0A1Y2BHM4"/>
<dbReference type="HAMAP" id="MF_01151">
    <property type="entry name" value="GrpE"/>
    <property type="match status" value="1"/>
</dbReference>
<dbReference type="InterPro" id="IPR013805">
    <property type="entry name" value="GrpE_CC"/>
</dbReference>
<dbReference type="GO" id="GO:0001405">
    <property type="term" value="C:PAM complex, Tim23 associated import motor"/>
    <property type="evidence" value="ECO:0007669"/>
    <property type="project" value="TreeGrafter"/>
</dbReference>
<dbReference type="EMBL" id="MCFC01000003">
    <property type="protein sequence ID" value="ORY34292.1"/>
    <property type="molecule type" value="Genomic_DNA"/>
</dbReference>
<comment type="similarity">
    <text evidence="1 4">Belongs to the GrpE family.</text>
</comment>
<dbReference type="OrthoDB" id="201635at2759"/>
<feature type="compositionally biased region" description="Polar residues" evidence="6">
    <location>
        <begin position="1"/>
        <end position="11"/>
    </location>
</feature>
<evidence type="ECO:0000313" key="7">
    <source>
        <dbReference type="EMBL" id="ORY34292.1"/>
    </source>
</evidence>
<dbReference type="GO" id="GO:0000774">
    <property type="term" value="F:adenyl-nucleotide exchange factor activity"/>
    <property type="evidence" value="ECO:0007669"/>
    <property type="project" value="InterPro"/>
</dbReference>
<dbReference type="Gene3D" id="3.90.20.20">
    <property type="match status" value="1"/>
</dbReference>
<feature type="coiled-coil region" evidence="5">
    <location>
        <begin position="54"/>
        <end position="95"/>
    </location>
</feature>
<dbReference type="AlphaFoldDB" id="A0A1Y2BHM4"/>
<reference evidence="7 8" key="1">
    <citation type="submission" date="2016-07" db="EMBL/GenBank/DDBJ databases">
        <title>Pervasive Adenine N6-methylation of Active Genes in Fungi.</title>
        <authorList>
            <consortium name="DOE Joint Genome Institute"/>
            <person name="Mondo S.J."/>
            <person name="Dannebaum R.O."/>
            <person name="Kuo R.C."/>
            <person name="Labutti K."/>
            <person name="Haridas S."/>
            <person name="Kuo A."/>
            <person name="Salamov A."/>
            <person name="Ahrendt S.R."/>
            <person name="Lipzen A."/>
            <person name="Sullivan W."/>
            <person name="Andreopoulos W.B."/>
            <person name="Clum A."/>
            <person name="Lindquist E."/>
            <person name="Daum C."/>
            <person name="Ramamoorthy G.K."/>
            <person name="Gryganskyi A."/>
            <person name="Culley D."/>
            <person name="Magnuson J.K."/>
            <person name="James T.Y."/>
            <person name="O'Malley M.A."/>
            <person name="Stajich J.E."/>
            <person name="Spatafora J.W."/>
            <person name="Visel A."/>
            <person name="Grigoriev I.V."/>
        </authorList>
    </citation>
    <scope>NUCLEOTIDE SEQUENCE [LARGE SCALE GENOMIC DNA]</scope>
    <source>
        <strain evidence="7 8">68-887.2</strain>
    </source>
</reference>
<dbReference type="InterPro" id="IPR000740">
    <property type="entry name" value="GrpE"/>
</dbReference>
<dbReference type="GO" id="GO:0051087">
    <property type="term" value="F:protein-folding chaperone binding"/>
    <property type="evidence" value="ECO:0007669"/>
    <property type="project" value="InterPro"/>
</dbReference>
<dbReference type="PRINTS" id="PR00773">
    <property type="entry name" value="GRPEPROTEIN"/>
</dbReference>